<dbReference type="EMBL" id="CAXIEN010000323">
    <property type="protein sequence ID" value="CAL1293266.1"/>
    <property type="molecule type" value="Genomic_DNA"/>
</dbReference>
<dbReference type="Pfam" id="PF00076">
    <property type="entry name" value="RRM_1"/>
    <property type="match status" value="3"/>
</dbReference>
<evidence type="ECO:0000256" key="2">
    <source>
        <dbReference type="ARBA" id="ARBA00022884"/>
    </source>
</evidence>
<dbReference type="PROSITE" id="PS50102">
    <property type="entry name" value="RRM"/>
    <property type="match status" value="3"/>
</dbReference>
<dbReference type="InterPro" id="IPR035979">
    <property type="entry name" value="RBD_domain_sf"/>
</dbReference>
<protein>
    <recommendedName>
        <fullName evidence="4">RRM domain-containing protein</fullName>
    </recommendedName>
</protein>
<comment type="caution">
    <text evidence="5">The sequence shown here is derived from an EMBL/GenBank/DDBJ whole genome shotgun (WGS) entry which is preliminary data.</text>
</comment>
<dbReference type="InterPro" id="IPR012677">
    <property type="entry name" value="Nucleotide-bd_a/b_plait_sf"/>
</dbReference>
<feature type="domain" description="RRM" evidence="4">
    <location>
        <begin position="97"/>
        <end position="174"/>
    </location>
</feature>
<evidence type="ECO:0000256" key="3">
    <source>
        <dbReference type="PROSITE-ProRule" id="PRU00176"/>
    </source>
</evidence>
<keyword evidence="1" id="KW-0677">Repeat</keyword>
<dbReference type="Proteomes" id="UP001497382">
    <property type="component" value="Unassembled WGS sequence"/>
</dbReference>
<keyword evidence="2 3" id="KW-0694">RNA-binding</keyword>
<evidence type="ECO:0000313" key="5">
    <source>
        <dbReference type="EMBL" id="CAL1293266.1"/>
    </source>
</evidence>
<dbReference type="GO" id="GO:0003723">
    <property type="term" value="F:RNA binding"/>
    <property type="evidence" value="ECO:0007669"/>
    <property type="project" value="UniProtKB-UniRule"/>
</dbReference>
<feature type="domain" description="RRM" evidence="4">
    <location>
        <begin position="9"/>
        <end position="87"/>
    </location>
</feature>
<evidence type="ECO:0000259" key="4">
    <source>
        <dbReference type="PROSITE" id="PS50102"/>
    </source>
</evidence>
<organism evidence="5 6">
    <name type="scientific">Larinioides sclopetarius</name>
    <dbReference type="NCBI Taxonomy" id="280406"/>
    <lineage>
        <taxon>Eukaryota</taxon>
        <taxon>Metazoa</taxon>
        <taxon>Ecdysozoa</taxon>
        <taxon>Arthropoda</taxon>
        <taxon>Chelicerata</taxon>
        <taxon>Arachnida</taxon>
        <taxon>Araneae</taxon>
        <taxon>Araneomorphae</taxon>
        <taxon>Entelegynae</taxon>
        <taxon>Araneoidea</taxon>
        <taxon>Araneidae</taxon>
        <taxon>Larinioides</taxon>
    </lineage>
</organism>
<dbReference type="Gene3D" id="3.30.70.330">
    <property type="match status" value="3"/>
</dbReference>
<dbReference type="PANTHER" id="PTHR24012">
    <property type="entry name" value="RNA BINDING PROTEIN"/>
    <property type="match status" value="1"/>
</dbReference>
<name>A0AAV2BAK7_9ARAC</name>
<accession>A0AAV2BAK7</accession>
<evidence type="ECO:0000313" key="6">
    <source>
        <dbReference type="Proteomes" id="UP001497382"/>
    </source>
</evidence>
<dbReference type="SMART" id="SM00360">
    <property type="entry name" value="RRM"/>
    <property type="match status" value="3"/>
</dbReference>
<reference evidence="5 6" key="1">
    <citation type="submission" date="2024-04" db="EMBL/GenBank/DDBJ databases">
        <authorList>
            <person name="Rising A."/>
            <person name="Reimegard J."/>
            <person name="Sonavane S."/>
            <person name="Akerstrom W."/>
            <person name="Nylinder S."/>
            <person name="Hedman E."/>
            <person name="Kallberg Y."/>
        </authorList>
    </citation>
    <scope>NUCLEOTIDE SEQUENCE [LARGE SCALE GENOMIC DNA]</scope>
</reference>
<dbReference type="SUPFAM" id="SSF54928">
    <property type="entry name" value="RNA-binding domain, RBD"/>
    <property type="match status" value="2"/>
</dbReference>
<dbReference type="SMART" id="SM00361">
    <property type="entry name" value="RRM_1"/>
    <property type="match status" value="3"/>
</dbReference>
<dbReference type="AlphaFoldDB" id="A0AAV2BAK7"/>
<keyword evidence="6" id="KW-1185">Reference proteome</keyword>
<gene>
    <name evidence="5" type="ORF">LARSCL_LOCUS18104</name>
</gene>
<sequence length="277" mass="30805">MQEDTNNNASLYVGNLHSNTNEATLFGKFSAVGPILSIRVCRDPQTGISLGYAYVNYLKHEDATKALDDLNCDLVDGQPLRIMWVDKNLKSKLLATANLVVKNLPQSIDAKVLKDLFSICGTVLSVRIVTHPNGDSKGYGFVQFENEKSANLAISDINGAFVHGRKILVSKYFPYEERKRFQEKFPNNVFVKNLTPPFSSSELEKMCLCFGNIKSVKVAMNGDNQSKGYGFVSFETADAANRAISELNRVCLNGKRLFASIAKRKSPVRSKKRNGFF</sequence>
<feature type="domain" description="RRM" evidence="4">
    <location>
        <begin position="187"/>
        <end position="264"/>
    </location>
</feature>
<evidence type="ECO:0000256" key="1">
    <source>
        <dbReference type="ARBA" id="ARBA00022737"/>
    </source>
</evidence>
<proteinExistence type="predicted"/>
<dbReference type="InterPro" id="IPR003954">
    <property type="entry name" value="RRM_euk-type"/>
</dbReference>
<dbReference type="InterPro" id="IPR000504">
    <property type="entry name" value="RRM_dom"/>
</dbReference>